<proteinExistence type="predicted"/>
<dbReference type="AlphaFoldDB" id="H0G1L2"/>
<dbReference type="PATRIC" id="fig|1107881.3.peg.3412"/>
<evidence type="ECO:0000313" key="2">
    <source>
        <dbReference type="Proteomes" id="UP000004038"/>
    </source>
</evidence>
<organism evidence="1 2">
    <name type="scientific">Sinorhizobium meliloti CCNWSX0020</name>
    <dbReference type="NCBI Taxonomy" id="1107881"/>
    <lineage>
        <taxon>Bacteria</taxon>
        <taxon>Pseudomonadati</taxon>
        <taxon>Pseudomonadota</taxon>
        <taxon>Alphaproteobacteria</taxon>
        <taxon>Hyphomicrobiales</taxon>
        <taxon>Rhizobiaceae</taxon>
        <taxon>Sinorhizobium/Ensifer group</taxon>
        <taxon>Sinorhizobium</taxon>
    </lineage>
</organism>
<dbReference type="EMBL" id="AGVV01000031">
    <property type="protein sequence ID" value="EHK76853.1"/>
    <property type="molecule type" value="Genomic_DNA"/>
</dbReference>
<accession>H0G1L2</accession>
<sequence>MKPPLPADCTLWSLRGSLKDPKEFVRQVLGNMTGHQRDCQVRLALDSKPSGPDYRIEFFIYDTIEGEQVAFPQTAAIFKGRAHTETLYDGTELDRPWSAEAMTFQEVQHLLGQLRSSKELDKVSLKPRRP</sequence>
<evidence type="ECO:0000313" key="1">
    <source>
        <dbReference type="EMBL" id="EHK76853.1"/>
    </source>
</evidence>
<gene>
    <name evidence="1" type="ORF">SM0020_16748</name>
</gene>
<protein>
    <submittedName>
        <fullName evidence="1">Uncharacterized protein</fullName>
    </submittedName>
</protein>
<dbReference type="RefSeq" id="WP_003530203.1">
    <property type="nucleotide sequence ID" value="NZ_AGVV01000031.1"/>
</dbReference>
<reference evidence="1 2" key="1">
    <citation type="journal article" date="2012" name="J. Bacteriol.">
        <title>Draft Genome Sequence of Sinorhizobium meliloti CCNWSX0020, a Nitrogen-Fixing Symbiont with Copper Tolerance Capability Isolated from Lead-Zinc Mine Tailings.</title>
        <authorList>
            <person name="Li Z."/>
            <person name="Ma Z."/>
            <person name="Hao X."/>
            <person name="Wei G."/>
        </authorList>
    </citation>
    <scope>NUCLEOTIDE SEQUENCE [LARGE SCALE GENOMIC DNA]</scope>
    <source>
        <strain evidence="1 2">CCNWSX0020</strain>
    </source>
</reference>
<dbReference type="Proteomes" id="UP000004038">
    <property type="component" value="Unassembled WGS sequence"/>
</dbReference>
<name>H0G1L2_RHIML</name>